<keyword evidence="1" id="KW-0408">Iron</keyword>
<keyword evidence="2" id="KW-0479">Metal-binding</keyword>
<dbReference type="GO" id="GO:0051536">
    <property type="term" value="F:iron-sulfur cluster binding"/>
    <property type="evidence" value="ECO:0007669"/>
    <property type="project" value="UniProtKB-KW"/>
</dbReference>
<dbReference type="InterPro" id="IPR050612">
    <property type="entry name" value="Prok_Mopterin_Oxidored"/>
</dbReference>
<dbReference type="PANTHER" id="PTHR43742:SF6">
    <property type="entry name" value="OXIDOREDUCTASE YYAE-RELATED"/>
    <property type="match status" value="1"/>
</dbReference>
<evidence type="ECO:0000259" key="3">
    <source>
        <dbReference type="Pfam" id="PF00384"/>
    </source>
</evidence>
<proteinExistence type="predicted"/>
<evidence type="ECO:0000256" key="2">
    <source>
        <dbReference type="ARBA" id="ARBA00023014"/>
    </source>
</evidence>
<feature type="non-terminal residue" evidence="4">
    <location>
        <position position="112"/>
    </location>
</feature>
<name>X1SYD1_9ZZZZ</name>
<dbReference type="PANTHER" id="PTHR43742">
    <property type="entry name" value="TRIMETHYLAMINE-N-OXIDE REDUCTASE"/>
    <property type="match status" value="1"/>
</dbReference>
<sequence length="112" mass="12246">ETVKDFIPYGYAHNQPCIQAMLDGGIKALFIPGSNIVVSEGDSKKTAAALKNLDFLVVVDFFMTPTAELADLVLPAAHFLETEAPLRAYQSMGPRYMNYILAARKVIEPVGE</sequence>
<comment type="caution">
    <text evidence="4">The sequence shown here is derived from an EMBL/GenBank/DDBJ whole genome shotgun (WGS) entry which is preliminary data.</text>
</comment>
<dbReference type="Gene3D" id="3.40.50.740">
    <property type="match status" value="1"/>
</dbReference>
<protein>
    <recommendedName>
        <fullName evidence="3">Molybdopterin oxidoreductase domain-containing protein</fullName>
    </recommendedName>
</protein>
<organism evidence="4">
    <name type="scientific">marine sediment metagenome</name>
    <dbReference type="NCBI Taxonomy" id="412755"/>
    <lineage>
        <taxon>unclassified sequences</taxon>
        <taxon>metagenomes</taxon>
        <taxon>ecological metagenomes</taxon>
    </lineage>
</organism>
<evidence type="ECO:0000256" key="1">
    <source>
        <dbReference type="ARBA" id="ARBA00023004"/>
    </source>
</evidence>
<dbReference type="GO" id="GO:0016491">
    <property type="term" value="F:oxidoreductase activity"/>
    <property type="evidence" value="ECO:0007669"/>
    <property type="project" value="InterPro"/>
</dbReference>
<dbReference type="EMBL" id="BARW01013868">
    <property type="protein sequence ID" value="GAI72839.1"/>
    <property type="molecule type" value="Genomic_DNA"/>
</dbReference>
<accession>X1SYD1</accession>
<dbReference type="AlphaFoldDB" id="X1SYD1"/>
<evidence type="ECO:0000313" key="4">
    <source>
        <dbReference type="EMBL" id="GAI72839.1"/>
    </source>
</evidence>
<dbReference type="InterPro" id="IPR006656">
    <property type="entry name" value="Mopterin_OxRdtase"/>
</dbReference>
<keyword evidence="2" id="KW-0411">Iron-sulfur</keyword>
<gene>
    <name evidence="4" type="ORF">S12H4_25074</name>
</gene>
<feature type="non-terminal residue" evidence="4">
    <location>
        <position position="1"/>
    </location>
</feature>
<dbReference type="Pfam" id="PF00384">
    <property type="entry name" value="Molybdopterin"/>
    <property type="match status" value="1"/>
</dbReference>
<dbReference type="SUPFAM" id="SSF53706">
    <property type="entry name" value="Formate dehydrogenase/DMSO reductase, domains 1-3"/>
    <property type="match status" value="1"/>
</dbReference>
<reference evidence="4" key="1">
    <citation type="journal article" date="2014" name="Front. Microbiol.">
        <title>High frequency of phylogenetically diverse reductive dehalogenase-homologous genes in deep subseafloor sedimentary metagenomes.</title>
        <authorList>
            <person name="Kawai M."/>
            <person name="Futagami T."/>
            <person name="Toyoda A."/>
            <person name="Takaki Y."/>
            <person name="Nishi S."/>
            <person name="Hori S."/>
            <person name="Arai W."/>
            <person name="Tsubouchi T."/>
            <person name="Morono Y."/>
            <person name="Uchiyama I."/>
            <person name="Ito T."/>
            <person name="Fujiyama A."/>
            <person name="Inagaki F."/>
            <person name="Takami H."/>
        </authorList>
    </citation>
    <scope>NUCLEOTIDE SEQUENCE</scope>
    <source>
        <strain evidence="4">Expedition CK06-06</strain>
    </source>
</reference>
<feature type="domain" description="Molybdopterin oxidoreductase" evidence="3">
    <location>
        <begin position="19"/>
        <end position="112"/>
    </location>
</feature>